<dbReference type="GO" id="GO:0005737">
    <property type="term" value="C:cytoplasm"/>
    <property type="evidence" value="ECO:0007669"/>
    <property type="project" value="TreeGrafter"/>
</dbReference>
<protein>
    <recommendedName>
        <fullName evidence="8">Ubiquitin carboxyl-terminal hydrolase</fullName>
        <ecNumber evidence="8">3.4.19.12</ecNumber>
    </recommendedName>
</protein>
<evidence type="ECO:0000256" key="7">
    <source>
        <dbReference type="PROSITE-ProRule" id="PRU01393"/>
    </source>
</evidence>
<dbReference type="PRINTS" id="PR00707">
    <property type="entry name" value="UBCTHYDRLASE"/>
</dbReference>
<evidence type="ECO:0000256" key="4">
    <source>
        <dbReference type="ARBA" id="ARBA00022786"/>
    </source>
</evidence>
<comment type="similarity">
    <text evidence="2 7 8">Belongs to the peptidase C12 family.</text>
</comment>
<keyword evidence="11" id="KW-1185">Reference proteome</keyword>
<evidence type="ECO:0000313" key="11">
    <source>
        <dbReference type="Proteomes" id="UP000530660"/>
    </source>
</evidence>
<dbReference type="InterPro" id="IPR036959">
    <property type="entry name" value="Peptidase_C12_UCH_sf"/>
</dbReference>
<sequence length="234" mass="25448">MARVLGSVHPRPNWVPLESNPDLWNEYMHELGVEGERPFFTDVLSLTEALETVPQPVHALVVCFPLGEREPISPVTTVQPQVCYYFCAQTVNNACGTMALLHALLNNRERASIRIRPGSVLAALIAQLEESPEATPLERADFLESQEALAAAHTAFASAGQTVAPPAEADTDMHFVALVRDCSGQRLLELDGRKRGPIDHGTTSGDTFLADACALVREKFVQRGPYLTAMALCG</sequence>
<dbReference type="InterPro" id="IPR038765">
    <property type="entry name" value="Papain-like_cys_pep_sf"/>
</dbReference>
<keyword evidence="4 7" id="KW-0833">Ubl conjugation pathway</keyword>
<evidence type="ECO:0000256" key="3">
    <source>
        <dbReference type="ARBA" id="ARBA00022670"/>
    </source>
</evidence>
<dbReference type="GO" id="GO:0004843">
    <property type="term" value="F:cysteine-type deubiquitinase activity"/>
    <property type="evidence" value="ECO:0007669"/>
    <property type="project" value="UniProtKB-UniRule"/>
</dbReference>
<dbReference type="AlphaFoldDB" id="A0A7J7IPR4"/>
<keyword evidence="3 7" id="KW-0645">Protease</keyword>
<evidence type="ECO:0000256" key="8">
    <source>
        <dbReference type="RuleBase" id="RU361215"/>
    </source>
</evidence>
<comment type="caution">
    <text evidence="10">The sequence shown here is derived from an EMBL/GenBank/DDBJ whole genome shotgun (WGS) entry which is preliminary data.</text>
</comment>
<dbReference type="SUPFAM" id="SSF54001">
    <property type="entry name" value="Cysteine proteinases"/>
    <property type="match status" value="1"/>
</dbReference>
<feature type="domain" description="UCH catalytic" evidence="9">
    <location>
        <begin position="13"/>
        <end position="234"/>
    </location>
</feature>
<feature type="site" description="Transition state stabilizer" evidence="7">
    <location>
        <position position="89"/>
    </location>
</feature>
<evidence type="ECO:0000259" key="9">
    <source>
        <dbReference type="PROSITE" id="PS52048"/>
    </source>
</evidence>
<feature type="active site" description="Nucleophile" evidence="7">
    <location>
        <position position="95"/>
    </location>
</feature>
<proteinExistence type="inferred from homology"/>
<dbReference type="GO" id="GO:0006511">
    <property type="term" value="P:ubiquitin-dependent protein catabolic process"/>
    <property type="evidence" value="ECO:0007669"/>
    <property type="project" value="UniProtKB-UniRule"/>
</dbReference>
<keyword evidence="5 7" id="KW-0378">Hydrolase</keyword>
<dbReference type="GO" id="GO:0016579">
    <property type="term" value="P:protein deubiquitination"/>
    <property type="evidence" value="ECO:0007669"/>
    <property type="project" value="TreeGrafter"/>
</dbReference>
<dbReference type="OrthoDB" id="427186at2759"/>
<accession>A0A7J7IPR4</accession>
<evidence type="ECO:0000313" key="10">
    <source>
        <dbReference type="EMBL" id="KAF6004709.1"/>
    </source>
</evidence>
<dbReference type="PROSITE" id="PS52048">
    <property type="entry name" value="UCH_DOMAIN"/>
    <property type="match status" value="1"/>
</dbReference>
<comment type="catalytic activity">
    <reaction evidence="1 7 8">
        <text>Thiol-dependent hydrolysis of ester, thioester, amide, peptide and isopeptide bonds formed by the C-terminal Gly of ubiquitin (a 76-residue protein attached to proteins as an intracellular targeting signal).</text>
        <dbReference type="EC" id="3.4.19.12"/>
    </reaction>
</comment>
<dbReference type="PANTHER" id="PTHR10589">
    <property type="entry name" value="UBIQUITIN CARBOXYL-TERMINAL HYDROLASE"/>
    <property type="match status" value="1"/>
</dbReference>
<dbReference type="InterPro" id="IPR001578">
    <property type="entry name" value="Peptidase_C12_UCH"/>
</dbReference>
<dbReference type="Proteomes" id="UP000530660">
    <property type="component" value="Unassembled WGS sequence"/>
</dbReference>
<dbReference type="Pfam" id="PF01088">
    <property type="entry name" value="Peptidase_C12"/>
    <property type="match status" value="1"/>
</dbReference>
<name>A0A7J7IPR4_9RHOD</name>
<reference evidence="10 11" key="1">
    <citation type="journal article" date="2020" name="J. Phycol.">
        <title>Comparative genome analysis reveals Cyanidiococcus gen. nov., a new extremophilic red algal genus sister to Cyanidioschyzon (Cyanidioschyzonaceae, Rhodophyta).</title>
        <authorList>
            <person name="Liu S.-L."/>
            <person name="Chiang Y.-R."/>
            <person name="Yoon H.S."/>
            <person name="Fu H.-Y."/>
        </authorList>
    </citation>
    <scope>NUCLEOTIDE SEQUENCE [LARGE SCALE GENOMIC DNA]</scope>
    <source>
        <strain evidence="10 11">THAL066</strain>
    </source>
</reference>
<dbReference type="Gene3D" id="3.40.532.10">
    <property type="entry name" value="Peptidase C12, ubiquitin carboxyl-terminal hydrolase"/>
    <property type="match status" value="1"/>
</dbReference>
<evidence type="ECO:0000256" key="2">
    <source>
        <dbReference type="ARBA" id="ARBA00009326"/>
    </source>
</evidence>
<feature type="active site" description="Proton donor" evidence="7">
    <location>
        <position position="174"/>
    </location>
</feature>
<feature type="site" description="Important for enzyme activity" evidence="7">
    <location>
        <position position="191"/>
    </location>
</feature>
<dbReference type="PANTHER" id="PTHR10589:SF17">
    <property type="entry name" value="UBIQUITIN CARBOXYL-TERMINAL HYDROLASE"/>
    <property type="match status" value="1"/>
</dbReference>
<dbReference type="EC" id="3.4.19.12" evidence="8"/>
<dbReference type="EMBL" id="VWRR01000002">
    <property type="protein sequence ID" value="KAF6004709.1"/>
    <property type="molecule type" value="Genomic_DNA"/>
</dbReference>
<evidence type="ECO:0000256" key="6">
    <source>
        <dbReference type="ARBA" id="ARBA00022807"/>
    </source>
</evidence>
<organism evidence="10 11">
    <name type="scientific">Cyanidiococcus yangmingshanensis</name>
    <dbReference type="NCBI Taxonomy" id="2690220"/>
    <lineage>
        <taxon>Eukaryota</taxon>
        <taxon>Rhodophyta</taxon>
        <taxon>Bangiophyceae</taxon>
        <taxon>Cyanidiales</taxon>
        <taxon>Cyanidiaceae</taxon>
        <taxon>Cyanidiococcus</taxon>
    </lineage>
</organism>
<evidence type="ECO:0000256" key="5">
    <source>
        <dbReference type="ARBA" id="ARBA00022801"/>
    </source>
</evidence>
<gene>
    <name evidence="10" type="primary">UCHL3</name>
    <name evidence="10" type="ORF">F1559_000244</name>
</gene>
<keyword evidence="6 7" id="KW-0788">Thiol protease</keyword>
<evidence type="ECO:0000256" key="1">
    <source>
        <dbReference type="ARBA" id="ARBA00000707"/>
    </source>
</evidence>